<feature type="active site" description="Proton acceptor" evidence="3">
    <location>
        <position position="196"/>
    </location>
</feature>
<keyword evidence="1 4" id="KW-0663">Pyridoxal phosphate</keyword>
<evidence type="ECO:0000256" key="2">
    <source>
        <dbReference type="ARBA" id="ARBA00037999"/>
    </source>
</evidence>
<sequence>MSVQSQRVLPFLDLLALNQRFKEQFIDVTERVLCSGRFILGMYCLDFEKVFASYCGVAHGVGVGNGLESLQLILKALLELDRIKVGDGVIVPGNTFIATALAVTNNSLRLQLVEPDAESFNLDINEVEAAIDERTRVIIAVHLYGRLANMSALRELAERRGLLLIEDASQAHGASFEGRKAGSWGIAAGFSLFPGKPLGALGDAGVIVTDDPELAETVRALRNYGSYIKYQHEYLGSNSRLDELQAAFLLIKLDHLDADNREKANIAEIYCQGIKNNAISLPRTPSADEVHAWHIFTVRSTKRSALQAHLFKEGIETLVHYPLPIHKQPAYSEYNHLALPITVELSNQVLSLPIYPGLCESDIQRVVAACNSFIG</sequence>
<dbReference type="AlphaFoldDB" id="A0A7Z0BPC9"/>
<dbReference type="GO" id="GO:0000271">
    <property type="term" value="P:polysaccharide biosynthetic process"/>
    <property type="evidence" value="ECO:0007669"/>
    <property type="project" value="TreeGrafter"/>
</dbReference>
<dbReference type="PANTHER" id="PTHR30244:SF36">
    <property type="entry name" value="3-OXO-GLUCOSE-6-PHOSPHATE:GLUTAMATE AMINOTRANSFERASE"/>
    <property type="match status" value="1"/>
</dbReference>
<evidence type="ECO:0000313" key="6">
    <source>
        <dbReference type="EMBL" id="NYH73805.1"/>
    </source>
</evidence>
<dbReference type="CDD" id="cd00616">
    <property type="entry name" value="AHBA_syn"/>
    <property type="match status" value="1"/>
</dbReference>
<dbReference type="InterPro" id="IPR000653">
    <property type="entry name" value="DegT/StrS_aminotransferase"/>
</dbReference>
<reference evidence="6 7" key="1">
    <citation type="submission" date="2020-07" db="EMBL/GenBank/DDBJ databases">
        <title>Genomic analyses of the natural microbiome of Caenorhabditis elegans.</title>
        <authorList>
            <person name="Samuel B."/>
        </authorList>
    </citation>
    <scope>NUCLEOTIDE SEQUENCE [LARGE SCALE GENOMIC DNA]</scope>
    <source>
        <strain evidence="6 7">BIGb0408</strain>
    </source>
</reference>
<dbReference type="GO" id="GO:0008483">
    <property type="term" value="F:transaminase activity"/>
    <property type="evidence" value="ECO:0007669"/>
    <property type="project" value="TreeGrafter"/>
</dbReference>
<dbReference type="SUPFAM" id="SSF53383">
    <property type="entry name" value="PLP-dependent transferases"/>
    <property type="match status" value="1"/>
</dbReference>
<evidence type="ECO:0000256" key="3">
    <source>
        <dbReference type="PIRSR" id="PIRSR000390-1"/>
    </source>
</evidence>
<dbReference type="Gene3D" id="3.90.1150.10">
    <property type="entry name" value="Aspartate Aminotransferase, domain 1"/>
    <property type="match status" value="1"/>
</dbReference>
<evidence type="ECO:0000256" key="4">
    <source>
        <dbReference type="PIRSR" id="PIRSR000390-2"/>
    </source>
</evidence>
<dbReference type="RefSeq" id="WP_082045752.1">
    <property type="nucleotide sequence ID" value="NZ_JACBYV010000001.1"/>
</dbReference>
<dbReference type="InterPro" id="IPR015424">
    <property type="entry name" value="PyrdxlP-dep_Trfase"/>
</dbReference>
<keyword evidence="7" id="KW-1185">Reference proteome</keyword>
<dbReference type="PIRSF" id="PIRSF000390">
    <property type="entry name" value="PLP_StrS"/>
    <property type="match status" value="1"/>
</dbReference>
<dbReference type="PANTHER" id="PTHR30244">
    <property type="entry name" value="TRANSAMINASE"/>
    <property type="match status" value="1"/>
</dbReference>
<dbReference type="Gene3D" id="3.40.640.10">
    <property type="entry name" value="Type I PLP-dependent aspartate aminotransferase-like (Major domain)"/>
    <property type="match status" value="1"/>
</dbReference>
<organism evidence="6 7">
    <name type="scientific">Phytopseudomonas flavescens</name>
    <dbReference type="NCBI Taxonomy" id="29435"/>
    <lineage>
        <taxon>Bacteria</taxon>
        <taxon>Pseudomonadati</taxon>
        <taxon>Pseudomonadota</taxon>
        <taxon>Gammaproteobacteria</taxon>
        <taxon>Pseudomonadales</taxon>
        <taxon>Pseudomonadaceae</taxon>
        <taxon>Phytopseudomonas</taxon>
    </lineage>
</organism>
<gene>
    <name evidence="6" type="ORF">FHR27_002415</name>
</gene>
<comment type="similarity">
    <text evidence="2 5">Belongs to the DegT/DnrJ/EryC1 family.</text>
</comment>
<dbReference type="Pfam" id="PF01041">
    <property type="entry name" value="DegT_DnrJ_EryC1"/>
    <property type="match status" value="1"/>
</dbReference>
<name>A0A7Z0BPC9_9GAMM</name>
<dbReference type="GO" id="GO:0030170">
    <property type="term" value="F:pyridoxal phosphate binding"/>
    <property type="evidence" value="ECO:0007669"/>
    <property type="project" value="TreeGrafter"/>
</dbReference>
<evidence type="ECO:0000256" key="5">
    <source>
        <dbReference type="RuleBase" id="RU004508"/>
    </source>
</evidence>
<comment type="caution">
    <text evidence="6">The sequence shown here is derived from an EMBL/GenBank/DDBJ whole genome shotgun (WGS) entry which is preliminary data.</text>
</comment>
<dbReference type="InterPro" id="IPR015421">
    <property type="entry name" value="PyrdxlP-dep_Trfase_major"/>
</dbReference>
<dbReference type="InterPro" id="IPR015422">
    <property type="entry name" value="PyrdxlP-dep_Trfase_small"/>
</dbReference>
<protein>
    <submittedName>
        <fullName evidence="6">dTDP-4-amino-4,6-dideoxygalactose transaminase</fullName>
    </submittedName>
</protein>
<proteinExistence type="inferred from homology"/>
<evidence type="ECO:0000256" key="1">
    <source>
        <dbReference type="ARBA" id="ARBA00022898"/>
    </source>
</evidence>
<feature type="modified residue" description="N6-(pyridoxal phosphate)lysine" evidence="4">
    <location>
        <position position="196"/>
    </location>
</feature>
<evidence type="ECO:0000313" key="7">
    <source>
        <dbReference type="Proteomes" id="UP000578688"/>
    </source>
</evidence>
<accession>A0A7Z0BPC9</accession>
<dbReference type="Proteomes" id="UP000578688">
    <property type="component" value="Unassembled WGS sequence"/>
</dbReference>
<dbReference type="EMBL" id="JACBYV010000001">
    <property type="protein sequence ID" value="NYH73805.1"/>
    <property type="molecule type" value="Genomic_DNA"/>
</dbReference>